<keyword evidence="2" id="KW-1185">Reference proteome</keyword>
<evidence type="ECO:0000313" key="1">
    <source>
        <dbReference type="EMBL" id="MFC3628306.1"/>
    </source>
</evidence>
<gene>
    <name evidence="1" type="ORF">ACFOM8_02475</name>
</gene>
<reference evidence="2" key="1">
    <citation type="journal article" date="2019" name="Int. J. Syst. Evol. Microbiol.">
        <title>The Global Catalogue of Microorganisms (GCM) 10K type strain sequencing project: providing services to taxonomists for standard genome sequencing and annotation.</title>
        <authorList>
            <consortium name="The Broad Institute Genomics Platform"/>
            <consortium name="The Broad Institute Genome Sequencing Center for Infectious Disease"/>
            <person name="Wu L."/>
            <person name="Ma J."/>
        </authorList>
    </citation>
    <scope>NUCLEOTIDE SEQUENCE [LARGE SCALE GENOMIC DNA]</scope>
    <source>
        <strain evidence="2">KCTC 42473</strain>
    </source>
</reference>
<dbReference type="RefSeq" id="WP_377758985.1">
    <property type="nucleotide sequence ID" value="NZ_JBHRXY010000001.1"/>
</dbReference>
<accession>A0ABV7TZV2</accession>
<organism evidence="1 2">
    <name type="scientific">Paracoccus angustae</name>
    <dbReference type="NCBI Taxonomy" id="1671480"/>
    <lineage>
        <taxon>Bacteria</taxon>
        <taxon>Pseudomonadati</taxon>
        <taxon>Pseudomonadota</taxon>
        <taxon>Alphaproteobacteria</taxon>
        <taxon>Rhodobacterales</taxon>
        <taxon>Paracoccaceae</taxon>
        <taxon>Paracoccus</taxon>
    </lineage>
</organism>
<dbReference type="Gene3D" id="3.30.530.20">
    <property type="match status" value="1"/>
</dbReference>
<dbReference type="SUPFAM" id="SSF55961">
    <property type="entry name" value="Bet v1-like"/>
    <property type="match status" value="1"/>
</dbReference>
<name>A0ABV7TZV2_9RHOB</name>
<comment type="caution">
    <text evidence="1">The sequence shown here is derived from an EMBL/GenBank/DDBJ whole genome shotgun (WGS) entry which is preliminary data.</text>
</comment>
<proteinExistence type="predicted"/>
<sequence>MKFSTRIDTAMPAGNLFDIAGDFCRSERALSARGVLVRRIEPTEEPGAGPGWELEFNWRGQRRTMRLAVTRFDRPSQIGLEGPSDQFDLAINMTVVDLSRAKSRLLFETEVRPRNMRARLLLQTAKLGKAQLDRKYDQRIADFLTHLRAA</sequence>
<evidence type="ECO:0000313" key="2">
    <source>
        <dbReference type="Proteomes" id="UP001595539"/>
    </source>
</evidence>
<protein>
    <recommendedName>
        <fullName evidence="3">SRPBCC family protein</fullName>
    </recommendedName>
</protein>
<dbReference type="EMBL" id="JBHRXY010000001">
    <property type="protein sequence ID" value="MFC3628306.1"/>
    <property type="molecule type" value="Genomic_DNA"/>
</dbReference>
<evidence type="ECO:0008006" key="3">
    <source>
        <dbReference type="Google" id="ProtNLM"/>
    </source>
</evidence>
<dbReference type="Proteomes" id="UP001595539">
    <property type="component" value="Unassembled WGS sequence"/>
</dbReference>
<dbReference type="InterPro" id="IPR023393">
    <property type="entry name" value="START-like_dom_sf"/>
</dbReference>